<dbReference type="Proteomes" id="UP000006545">
    <property type="component" value="Chromosome"/>
</dbReference>
<dbReference type="EMBL" id="CP002689">
    <property type="protein sequence ID" value="AEE13515.1"/>
    <property type="molecule type" value="Genomic_DNA"/>
</dbReference>
<dbReference type="AlphaFoldDB" id="F4KNR8"/>
<evidence type="ECO:0000313" key="2">
    <source>
        <dbReference type="Proteomes" id="UP000006545"/>
    </source>
</evidence>
<evidence type="ECO:0000313" key="1">
    <source>
        <dbReference type="EMBL" id="AEE13515.1"/>
    </source>
</evidence>
<protein>
    <submittedName>
        <fullName evidence="1">Uncharacterized protein</fullName>
    </submittedName>
</protein>
<keyword evidence="2" id="KW-1185">Reference proteome</keyword>
<name>F4KNR8_PORAD</name>
<dbReference type="KEGG" id="pah:Poras_1584"/>
<reference evidence="2" key="1">
    <citation type="submission" date="2011-04" db="EMBL/GenBank/DDBJ databases">
        <title>The complete genome of Porphyromonas asaccharolytica DSM 20707.</title>
        <authorList>
            <person name="Lucas S."/>
            <person name="Han J."/>
            <person name="Lapidus A."/>
            <person name="Bruce D."/>
            <person name="Goodwin L."/>
            <person name="Pitluck S."/>
            <person name="Peters L."/>
            <person name="Kyrpides N."/>
            <person name="Mavromatis K."/>
            <person name="Ivanova N."/>
            <person name="Ovchinnikova G."/>
            <person name="Pagani I."/>
            <person name="Lu M."/>
            <person name="Detter J.C."/>
            <person name="Tapia R."/>
            <person name="Han C."/>
            <person name="Land M."/>
            <person name="Hauser L."/>
            <person name="Markowitz V."/>
            <person name="Cheng J.-F."/>
            <person name="Hugenholtz P."/>
            <person name="Woyke T."/>
            <person name="Wu D."/>
            <person name="Gronow S."/>
            <person name="Wellnitz S."/>
            <person name="Brambilla E."/>
            <person name="Klenk H.-P."/>
            <person name="Eisen J.A."/>
        </authorList>
    </citation>
    <scope>NUCLEOTIDE SEQUENCE [LARGE SCALE GENOMIC DNA]</scope>
    <source>
        <strain evidence="2">ATCC 25260 / DSM 20707 / VPI 4198</strain>
    </source>
</reference>
<sequence length="32" mass="3962">MLWNWQLHKNFTDKGTKCLTKKNTYMKNQKTM</sequence>
<gene>
    <name evidence="1" type="ordered locus">Poras_1584</name>
</gene>
<accession>F4KNR8</accession>
<organism evidence="1 2">
    <name type="scientific">Porphyromonas asaccharolytica (strain ATCC 25260 / DSM 20707 / BCRC 10618 / CCUG 7834 / JCM 6326 / LMG 13178 / VPI 4198 / B440)</name>
    <name type="common">Bacteroides asaccharolyticus</name>
    <dbReference type="NCBI Taxonomy" id="879243"/>
    <lineage>
        <taxon>Bacteria</taxon>
        <taxon>Pseudomonadati</taxon>
        <taxon>Bacteroidota</taxon>
        <taxon>Bacteroidia</taxon>
        <taxon>Bacteroidales</taxon>
        <taxon>Porphyromonadaceae</taxon>
        <taxon>Porphyromonas</taxon>
    </lineage>
</organism>
<dbReference type="HOGENOM" id="CLU_3390755_0_0_10"/>
<proteinExistence type="predicted"/>